<dbReference type="Proteomes" id="UP000886819">
    <property type="component" value="Unassembled WGS sequence"/>
</dbReference>
<evidence type="ECO:0000313" key="2">
    <source>
        <dbReference type="Proteomes" id="UP000886819"/>
    </source>
</evidence>
<dbReference type="GO" id="GO:0006808">
    <property type="term" value="P:regulation of nitrogen utilization"/>
    <property type="evidence" value="ECO:0007669"/>
    <property type="project" value="InterPro"/>
</dbReference>
<evidence type="ECO:0000313" key="1">
    <source>
        <dbReference type="EMBL" id="HIQ63587.1"/>
    </source>
</evidence>
<comment type="caution">
    <text evidence="1">The sequence shown here is derived from an EMBL/GenBank/DDBJ whole genome shotgun (WGS) entry which is preliminary data.</text>
</comment>
<dbReference type="EMBL" id="DVFI01000114">
    <property type="protein sequence ID" value="HIQ63587.1"/>
    <property type="molecule type" value="Genomic_DNA"/>
</dbReference>
<proteinExistence type="predicted"/>
<dbReference type="InterPro" id="IPR015867">
    <property type="entry name" value="N-reg_PII/ATP_PRibTrfase_C"/>
</dbReference>
<dbReference type="Pfam" id="PF00543">
    <property type="entry name" value="P-II"/>
    <property type="match status" value="1"/>
</dbReference>
<reference evidence="1" key="2">
    <citation type="journal article" date="2021" name="PeerJ">
        <title>Extensive microbial diversity within the chicken gut microbiome revealed by metagenomics and culture.</title>
        <authorList>
            <person name="Gilroy R."/>
            <person name="Ravi A."/>
            <person name="Getino M."/>
            <person name="Pursley I."/>
            <person name="Horton D.L."/>
            <person name="Alikhan N.F."/>
            <person name="Baker D."/>
            <person name="Gharbi K."/>
            <person name="Hall N."/>
            <person name="Watson M."/>
            <person name="Adriaenssens E.M."/>
            <person name="Foster-Nyarko E."/>
            <person name="Jarju S."/>
            <person name="Secka A."/>
            <person name="Antonio M."/>
            <person name="Oren A."/>
            <person name="Chaudhuri R.R."/>
            <person name="La Ragione R."/>
            <person name="Hildebrand F."/>
            <person name="Pallen M.J."/>
        </authorList>
    </citation>
    <scope>NUCLEOTIDE SEQUENCE</scope>
    <source>
        <strain evidence="1">ChiHile30-977</strain>
    </source>
</reference>
<organism evidence="1 2">
    <name type="scientific">Candidatus Avichristensenella intestinipullorum</name>
    <dbReference type="NCBI Taxonomy" id="2840693"/>
    <lineage>
        <taxon>Bacteria</taxon>
        <taxon>Bacillati</taxon>
        <taxon>Bacillota</taxon>
        <taxon>Clostridia</taxon>
        <taxon>Candidatus Avichristensenella</taxon>
    </lineage>
</organism>
<sequence>MQPAQPQHLKLLVTIVDRGKGQLAVDLLLEQKVVYHRIMLGRGTAKTEILDLLGIGDPAKDIILSILPESRMASALHRLKKTLQFDNPGHGIAFTLAIGSVGGQRVLSFLSAHADEETGGKEHHMERHTEKQYDLILAVVNKGFADQVMDAARPAGAQGGTVMHARGAGMQEAEKFFGITIQPEKEIVLILAHHEHKRPIMEAICHAVGLNTEGRGIVFSLPVEEAVGVARIMREE</sequence>
<protein>
    <submittedName>
        <fullName evidence="1">P-II family nitrogen regulator</fullName>
    </submittedName>
</protein>
<dbReference type="InterPro" id="IPR011322">
    <property type="entry name" value="N-reg_PII-like_a/b"/>
</dbReference>
<dbReference type="AlphaFoldDB" id="A0A9D0YWX7"/>
<dbReference type="SUPFAM" id="SSF54913">
    <property type="entry name" value="GlnB-like"/>
    <property type="match status" value="2"/>
</dbReference>
<dbReference type="PROSITE" id="PS51343">
    <property type="entry name" value="PII_GLNB_DOM"/>
    <property type="match status" value="1"/>
</dbReference>
<dbReference type="InterPro" id="IPR002187">
    <property type="entry name" value="N-reg_PII"/>
</dbReference>
<name>A0A9D0YWX7_9FIRM</name>
<gene>
    <name evidence="1" type="ORF">IAA66_08405</name>
</gene>
<accession>A0A9D0YWX7</accession>
<dbReference type="GO" id="GO:0030234">
    <property type="term" value="F:enzyme regulator activity"/>
    <property type="evidence" value="ECO:0007669"/>
    <property type="project" value="InterPro"/>
</dbReference>
<dbReference type="Gene3D" id="3.30.70.120">
    <property type="match status" value="1"/>
</dbReference>
<dbReference type="SMART" id="SM00938">
    <property type="entry name" value="P-II"/>
    <property type="match status" value="1"/>
</dbReference>
<reference evidence="1" key="1">
    <citation type="submission" date="2020-10" db="EMBL/GenBank/DDBJ databases">
        <authorList>
            <person name="Gilroy R."/>
        </authorList>
    </citation>
    <scope>NUCLEOTIDE SEQUENCE</scope>
    <source>
        <strain evidence="1">ChiHile30-977</strain>
    </source>
</reference>